<evidence type="ECO:0000313" key="6">
    <source>
        <dbReference type="EMBL" id="AFD06304.1"/>
    </source>
</evidence>
<dbReference type="InterPro" id="IPR011626">
    <property type="entry name" value="Alpha-macroglobulin_TED"/>
</dbReference>
<dbReference type="PANTHER" id="PTHR40094">
    <property type="entry name" value="ALPHA-2-MACROGLOBULIN HOMOLOG"/>
    <property type="match status" value="1"/>
</dbReference>
<dbReference type="HOGENOM" id="CLU_000965_2_1_10"/>
<keyword evidence="3" id="KW-0812">Transmembrane</keyword>
<evidence type="ECO:0000256" key="1">
    <source>
        <dbReference type="ARBA" id="ARBA00010556"/>
    </source>
</evidence>
<dbReference type="InterPro" id="IPR041246">
    <property type="entry name" value="Bact_MG10"/>
</dbReference>
<dbReference type="Gene3D" id="2.60.40.3710">
    <property type="match status" value="1"/>
</dbReference>
<dbReference type="InterPro" id="IPR047565">
    <property type="entry name" value="Alpha-macroglob_thiol-ester_cl"/>
</dbReference>
<dbReference type="InterPro" id="IPR002890">
    <property type="entry name" value="MG2"/>
</dbReference>
<organism evidence="6 7">
    <name type="scientific">Solitalea canadensis (strain ATCC 29591 / DSM 3403 / JCM 21819 / LMG 8368 / NBRC 15130 / NCIMB 12057 / USAM 9D)</name>
    <name type="common">Flexibacter canadensis</name>
    <dbReference type="NCBI Taxonomy" id="929556"/>
    <lineage>
        <taxon>Bacteria</taxon>
        <taxon>Pseudomonadati</taxon>
        <taxon>Bacteroidota</taxon>
        <taxon>Sphingobacteriia</taxon>
        <taxon>Sphingobacteriales</taxon>
        <taxon>Sphingobacteriaceae</taxon>
        <taxon>Solitalea</taxon>
    </lineage>
</organism>
<sequence>MSTLHTFRPSRKRLFSAIYTSLLIVVIGFVGITSCKKKLQEPDKAFGQYIEAYTSGLVSRQSPIRIQLAVQTETLHAAEEPLADGIFSISPSVDGKAYWVDARTIEFRPDETMKADQLYEVKFKLGKITEVPDQFSTFEFSFSTLKPSFSIDYNGFVSIDNSLEWMSYSGIIATADGEDPEKVEQMITANLGGRKISLKWTHENDLRVHKFVVDSLHRSSTAQQLVISGSGQPLNVDKKIDKRVELPAVGDFKVLEVRAVNEPDQYILIQFSDPVSISQDLEGLIAVEQVSDLRFTITGSEVKVYAPDHLNENYTVRIAPGIKNIIEKELPAPLSATVFFENRYPSVEIPGNGAILPTGGKLVMPFFATNLKAVDVTIIKIYENNIPQYLQDNNLNSESSYNLRRVGKPVVQKTIRLDVDRGVQLQKKNRFALDLDKLIRTEPGAIYRITIGFRKEYSLYNCSEADTEENAASEREYYGEKIDEDDEFWSRYDSYYPYGYSWDEREDPCKFSFYNKQKWAVRNVLASNLGIIAKRGNDNNMFVAITDLLTTKSVEGAEIQLLDYQRQVLASGKTDADGWARFDLPRQPFILLAKSGVQRGYLRLDDGSSLPISKFNLGGEEIQKGIKGFIYGERGVWRPGDSIFVSFILEDKENKLPQGHPVSFELYNPKGQLYKRIVQTKNVNGFYAFPTVTEANSPTGNWQAKIKVGGATFQKTIRIETIMPNRLKINLDFGGRKELSKGQNPTGQLNARWLFGGTAHSLKAKVDVSLSSITTAFKGLGEYNFEDPATSFSTENKTIFDGQLDDNGNATVQANISADKNAPGMLNANFLVKVFEPGGNFSIDNFSMPYHVYNSYVGIKVPEGDKYTGMLPTGRDNLISIANVTTSGALIGGQRQVEVEVFKIQWKWWWDETSDNFSNFTQDEYNKFIKREAVTLQNGRGNWNLRVTDNDWGRYLVRIRDLQSGHVTGQIVYLDNPYWSSRSDGSGTTAATMLTFTSDKEKYNVGEDVKLTIPSAQGGRALVSIESGSRVVKTYWVNAEKGETKFSFKAESNMSPNVFVNVTLLQPHSQTINDKPIRMYGAIPVTIEDKNTILKPILKIPTSIRPESVVNFSVSEATGKDMTYTVALVDEGLLDITRFKTPDPYSSFYAREALGVKTWDLFDNVIGAWGGELERILSIGGDQSGGKAAAANRANRFKPVVKFLGPFTLKGKGVNNHSIKLPPYIGSVRVMVIAGNKGAYGFAEQPVAVKKPLMLLSTMPRVLSPGEEFKLPVSVFAMENTIKNASVTLQTNPYLEVIGSKTQSVAFNQPGEKLVYFDVRVKQTIGIAKVKLTAQSGGEKADDDVEIDVRNPNNVITRVQQATVLPGKSASLPVQLIGMAGTSRGTLEVSRIPAINLAKRLNYLIRYPHGCVEQITSAVFPQLALNQLVDLSDKQKAEIDRNVKVVINRYKEYQTTDGGFGYWPGATQADEWGTNYAGHLLLEAQERGYALPSSMLQQWKKFQKSKAVSWTPSTDNFYGGDLSQSYRLYLLALAKAPEIGAMNRLKTFKYLSVEAKWRLAAAYQLAGQEETAKAMIHGLGTSVKKQNQLGGTYGSDLRDEAMILEVLSLMNERQKAASLLQSVAARLSQDEWYSTQTTAYSLIAIAEYCGANTGKTSYAYQANGTKGSVNSSASVSQLNLTRNGAATVQNSGSNVLYVRVITSGQPQVGEPVEAFENSEALKMDLTYKTLDGKPLDITKLEQGTDFVAEITVTNPGKRGNYENLALSQLFPSGWQIINTRLSNNENQFNSSASTYKDIKDDKVYTYFDLPSNRAVTYHVLLNASYLGKFYLPATNCEAMYDAKISSGSKSEWVEVIPAR</sequence>
<dbReference type="GO" id="GO:0004866">
    <property type="term" value="F:endopeptidase inhibitor activity"/>
    <property type="evidence" value="ECO:0007669"/>
    <property type="project" value="InterPro"/>
</dbReference>
<gene>
    <name evidence="6" type="ordered locus">Solca_1204</name>
</gene>
<dbReference type="STRING" id="929556.Solca_1204"/>
<dbReference type="PANTHER" id="PTHR40094:SF1">
    <property type="entry name" value="UBIQUITIN DOMAIN-CONTAINING PROTEIN"/>
    <property type="match status" value="1"/>
</dbReference>
<dbReference type="InterPro" id="IPR011625">
    <property type="entry name" value="A2M_N_BRD"/>
</dbReference>
<evidence type="ECO:0000256" key="3">
    <source>
        <dbReference type="SAM" id="Phobius"/>
    </source>
</evidence>
<keyword evidence="7" id="KW-1185">Reference proteome</keyword>
<feature type="domain" description="Alpha-2-macroglobulin" evidence="5">
    <location>
        <begin position="1200"/>
        <end position="1289"/>
    </location>
</feature>
<dbReference type="InterPro" id="IPR008930">
    <property type="entry name" value="Terpenoid_cyclase/PrenylTrfase"/>
</dbReference>
<dbReference type="InterPro" id="IPR041462">
    <property type="entry name" value="Bact_A2M_MG6"/>
</dbReference>
<keyword evidence="3" id="KW-0472">Membrane</keyword>
<dbReference type="Pfam" id="PF07678">
    <property type="entry name" value="TED_complement"/>
    <property type="match status" value="1"/>
</dbReference>
<dbReference type="InterPro" id="IPR051802">
    <property type="entry name" value="YfhM-like"/>
</dbReference>
<evidence type="ECO:0000259" key="5">
    <source>
        <dbReference type="SMART" id="SM01360"/>
    </source>
</evidence>
<dbReference type="CDD" id="cd02891">
    <property type="entry name" value="A2M_like"/>
    <property type="match status" value="1"/>
</dbReference>
<dbReference type="InterPro" id="IPR001599">
    <property type="entry name" value="Macroglobln_a2"/>
</dbReference>
<dbReference type="KEGG" id="scn:Solca_1204"/>
<dbReference type="Pfam" id="PF11974">
    <property type="entry name" value="bMG3"/>
    <property type="match status" value="1"/>
</dbReference>
<dbReference type="SMART" id="SM01360">
    <property type="entry name" value="A2M"/>
    <property type="match status" value="1"/>
</dbReference>
<keyword evidence="3" id="KW-1133">Transmembrane helix</keyword>
<protein>
    <submittedName>
        <fullName evidence="6">Large extracellular alpha-helical protein</fullName>
    </submittedName>
</protein>
<dbReference type="InterPro" id="IPR021868">
    <property type="entry name" value="Alpha_2_Macroglob_MG3"/>
</dbReference>
<dbReference type="Pfam" id="PF01835">
    <property type="entry name" value="MG2"/>
    <property type="match status" value="1"/>
</dbReference>
<dbReference type="Pfam" id="PF00207">
    <property type="entry name" value="A2M"/>
    <property type="match status" value="1"/>
</dbReference>
<dbReference type="SMART" id="SM01419">
    <property type="entry name" value="Thiol-ester_cl"/>
    <property type="match status" value="1"/>
</dbReference>
<dbReference type="Pfam" id="PF17962">
    <property type="entry name" value="bMG6"/>
    <property type="match status" value="1"/>
</dbReference>
<evidence type="ECO:0000259" key="4">
    <source>
        <dbReference type="SMART" id="SM01359"/>
    </source>
</evidence>
<reference evidence="6" key="1">
    <citation type="submission" date="2012-02" db="EMBL/GenBank/DDBJ databases">
        <title>The complete genome of Solitalea canadensis DSM 3403.</title>
        <authorList>
            <consortium name="US DOE Joint Genome Institute (JGI-PGF)"/>
            <person name="Lucas S."/>
            <person name="Copeland A."/>
            <person name="Lapidus A."/>
            <person name="Glavina del Rio T."/>
            <person name="Dalin E."/>
            <person name="Tice H."/>
            <person name="Bruce D."/>
            <person name="Goodwin L."/>
            <person name="Pitluck S."/>
            <person name="Peters L."/>
            <person name="Ovchinnikova G."/>
            <person name="Lu M."/>
            <person name="Kyrpides N."/>
            <person name="Mavromatis K."/>
            <person name="Ivanova N."/>
            <person name="Brettin T."/>
            <person name="Detter J.C."/>
            <person name="Han C."/>
            <person name="Larimer F."/>
            <person name="Land M."/>
            <person name="Hauser L."/>
            <person name="Markowitz V."/>
            <person name="Cheng J.-F."/>
            <person name="Hugenholtz P."/>
            <person name="Woyke T."/>
            <person name="Wu D."/>
            <person name="Spring S."/>
            <person name="Schroeder M."/>
            <person name="Kopitz M."/>
            <person name="Brambilla E."/>
            <person name="Klenk H.-P."/>
            <person name="Eisen J.A."/>
        </authorList>
    </citation>
    <scope>NUCLEOTIDE SEQUENCE</scope>
    <source>
        <strain evidence="6">DSM 3403</strain>
    </source>
</reference>
<dbReference type="EMBL" id="CP003349">
    <property type="protein sequence ID" value="AFD06304.1"/>
    <property type="molecule type" value="Genomic_DNA"/>
</dbReference>
<dbReference type="SUPFAM" id="SSF48239">
    <property type="entry name" value="Terpenoid cyclases/Protein prenyltransferases"/>
    <property type="match status" value="1"/>
</dbReference>
<dbReference type="Pfam" id="PF17972">
    <property type="entry name" value="bMG5"/>
    <property type="match status" value="1"/>
</dbReference>
<dbReference type="OrthoDB" id="9767116at2"/>
<evidence type="ECO:0000256" key="2">
    <source>
        <dbReference type="ARBA" id="ARBA00022729"/>
    </source>
</evidence>
<feature type="domain" description="Alpha-2-macroglobulin bait region" evidence="4">
    <location>
        <begin position="994"/>
        <end position="1136"/>
    </location>
</feature>
<dbReference type="Proteomes" id="UP000007590">
    <property type="component" value="Chromosome"/>
</dbReference>
<dbReference type="Gene3D" id="2.60.40.1930">
    <property type="match status" value="1"/>
</dbReference>
<dbReference type="InterPro" id="IPR041203">
    <property type="entry name" value="Bact_A2M_MG5"/>
</dbReference>
<dbReference type="Pfam" id="PF17973">
    <property type="entry name" value="bMG10"/>
    <property type="match status" value="1"/>
</dbReference>
<dbReference type="GO" id="GO:0005615">
    <property type="term" value="C:extracellular space"/>
    <property type="evidence" value="ECO:0007669"/>
    <property type="project" value="InterPro"/>
</dbReference>
<dbReference type="Gene3D" id="1.50.10.20">
    <property type="match status" value="1"/>
</dbReference>
<comment type="similarity">
    <text evidence="1">Belongs to the protease inhibitor I39 (alpha-2-macroglobulin) family. Bacterial alpha-2-macroglobulin subfamily.</text>
</comment>
<dbReference type="eggNOG" id="COG2373">
    <property type="taxonomic scope" value="Bacteria"/>
</dbReference>
<dbReference type="Gene3D" id="2.60.40.10">
    <property type="entry name" value="Immunoglobulins"/>
    <property type="match status" value="1"/>
</dbReference>
<keyword evidence="2" id="KW-0732">Signal</keyword>
<dbReference type="RefSeq" id="WP_014679531.1">
    <property type="nucleotide sequence ID" value="NC_017770.1"/>
</dbReference>
<accession>H8KVC4</accession>
<evidence type="ECO:0000313" key="7">
    <source>
        <dbReference type="Proteomes" id="UP000007590"/>
    </source>
</evidence>
<dbReference type="SMART" id="SM01359">
    <property type="entry name" value="A2M_N_2"/>
    <property type="match status" value="1"/>
</dbReference>
<name>H8KVC4_SOLCM</name>
<feature type="transmembrane region" description="Helical" evidence="3">
    <location>
        <begin position="14"/>
        <end position="32"/>
    </location>
</feature>
<proteinExistence type="inferred from homology"/>
<dbReference type="InterPro" id="IPR013783">
    <property type="entry name" value="Ig-like_fold"/>
</dbReference>
<dbReference type="Pfam" id="PF07703">
    <property type="entry name" value="A2M_BRD"/>
    <property type="match status" value="1"/>
</dbReference>